<evidence type="ECO:0000313" key="2">
    <source>
        <dbReference type="Proteomes" id="UP001165960"/>
    </source>
</evidence>
<sequence>MSLVEIDKATANCFGIDVRDLTISEVHGYYARGMLTPSMLTRCYLKRIYYLNPYLGAVVAINRLATSFAEADTSLPLYGIPILIKDNIAVNNMRTTAGSLFLYDIKPKHEALVVQRLRKQGAIILGKTNLSELSG</sequence>
<organism evidence="1 2">
    <name type="scientific">Entomophthora muscae</name>
    <dbReference type="NCBI Taxonomy" id="34485"/>
    <lineage>
        <taxon>Eukaryota</taxon>
        <taxon>Fungi</taxon>
        <taxon>Fungi incertae sedis</taxon>
        <taxon>Zoopagomycota</taxon>
        <taxon>Entomophthoromycotina</taxon>
        <taxon>Entomophthoromycetes</taxon>
        <taxon>Entomophthorales</taxon>
        <taxon>Entomophthoraceae</taxon>
        <taxon>Entomophthora</taxon>
    </lineage>
</organism>
<protein>
    <submittedName>
        <fullName evidence="1">Uncharacterized protein</fullName>
    </submittedName>
</protein>
<reference evidence="1" key="1">
    <citation type="submission" date="2022-04" db="EMBL/GenBank/DDBJ databases">
        <title>Genome of the entomopathogenic fungus Entomophthora muscae.</title>
        <authorList>
            <person name="Elya C."/>
            <person name="Lovett B.R."/>
            <person name="Lee E."/>
            <person name="Macias A.M."/>
            <person name="Hajek A.E."/>
            <person name="De Bivort B.L."/>
            <person name="Kasson M.T."/>
            <person name="De Fine Licht H.H."/>
            <person name="Stajich J.E."/>
        </authorList>
    </citation>
    <scope>NUCLEOTIDE SEQUENCE</scope>
    <source>
        <strain evidence="1">Berkeley</strain>
    </source>
</reference>
<name>A0ACC2TJ28_9FUNG</name>
<comment type="caution">
    <text evidence="1">The sequence shown here is derived from an EMBL/GenBank/DDBJ whole genome shotgun (WGS) entry which is preliminary data.</text>
</comment>
<dbReference type="Proteomes" id="UP001165960">
    <property type="component" value="Unassembled WGS sequence"/>
</dbReference>
<evidence type="ECO:0000313" key="1">
    <source>
        <dbReference type="EMBL" id="KAJ9074490.1"/>
    </source>
</evidence>
<proteinExistence type="predicted"/>
<keyword evidence="2" id="KW-1185">Reference proteome</keyword>
<gene>
    <name evidence="1" type="ORF">DSO57_1005808</name>
</gene>
<dbReference type="EMBL" id="QTSX02002856">
    <property type="protein sequence ID" value="KAJ9074490.1"/>
    <property type="molecule type" value="Genomic_DNA"/>
</dbReference>
<accession>A0ACC2TJ28</accession>